<dbReference type="InterPro" id="IPR050363">
    <property type="entry name" value="MIP/Aquaporin"/>
</dbReference>
<evidence type="ECO:0000313" key="10">
    <source>
        <dbReference type="Proteomes" id="UP001408356"/>
    </source>
</evidence>
<sequence>MSSHRDDGLQTGSDAARTPSVRQQHNTRPTANLHRGQNFGSSVRGAYTAGRSDLDNQSLHTIPETPRAERLGWIDEEYIDQNPWHFQAKNKPVFSLGGPLPRLVRGPRKPKHNKDRPLDELAERGELETDRSEAELVRSQESRNNVNEATHTASGTAHNDKRNAAGQPVFDYVPGEAGTRNHPDTDTTSPEFKIDGEPLGKREDDRMRDEDRDPNEFRNWWARIRAKHPEPLAEFLATGVAIFLGLAGSLSVCLSQGQSEPYGSYETSCWAWGFAWMFGVYLGGGVSGAHMNPAISISLSLFRGFPWRQCAIYVVVQFIAAIVAGALAYGCFADTIHYVDPSLENASKAFLSTPQSWVTPGNAFLNQSVGSAIMMIVVFALGDDQNNPPGAGMHAFVLGLLVATLKMTLGFNIGSALNPASDFGPRLIAYAIGLITCKVVETLQLGQYMEVGYSEIYNIIVKMKRKHRSPEVIHELTELVEFKIVDLIYDGTKRKRASLFRVDVRAANGRTRTKSRRPPRERHLCFEDGKRALFKTQSQRARPNGRFWPKFPRARANEDDYRREVAVNAELGRITAVETPEAARDTLFSDDRDTSTLRWPRCYETIRVRPTPTPNE</sequence>
<feature type="compositionally biased region" description="Basic and acidic residues" evidence="7">
    <location>
        <begin position="192"/>
        <end position="212"/>
    </location>
</feature>
<feature type="transmembrane region" description="Helical" evidence="8">
    <location>
        <begin position="232"/>
        <end position="250"/>
    </location>
</feature>
<dbReference type="Proteomes" id="UP001408356">
    <property type="component" value="Unassembled WGS sequence"/>
</dbReference>
<dbReference type="InterPro" id="IPR022357">
    <property type="entry name" value="MIP_CS"/>
</dbReference>
<dbReference type="PANTHER" id="PTHR43829">
    <property type="entry name" value="AQUAPORIN OR AQUAGLYCEROPORIN RELATED"/>
    <property type="match status" value="1"/>
</dbReference>
<gene>
    <name evidence="9" type="ORF">SUNI508_00248</name>
</gene>
<dbReference type="PRINTS" id="PR00783">
    <property type="entry name" value="MINTRINSICP"/>
</dbReference>
<feature type="transmembrane region" description="Helical" evidence="8">
    <location>
        <begin position="364"/>
        <end position="382"/>
    </location>
</feature>
<dbReference type="PANTHER" id="PTHR43829:SF24">
    <property type="entry name" value="MIP AQUAPORIN (EUROFUNG)"/>
    <property type="match status" value="1"/>
</dbReference>
<name>A0ABR2VIW3_9PEZI</name>
<comment type="caution">
    <text evidence="9">The sequence shown here is derived from an EMBL/GenBank/DDBJ whole genome shotgun (WGS) entry which is preliminary data.</text>
</comment>
<comment type="subcellular location">
    <subcellularLocation>
        <location evidence="1">Membrane</location>
        <topology evidence="1">Multi-pass membrane protein</topology>
    </subcellularLocation>
</comment>
<feature type="compositionally biased region" description="Basic and acidic residues" evidence="7">
    <location>
        <begin position="115"/>
        <end position="141"/>
    </location>
</feature>
<dbReference type="PROSITE" id="PS00221">
    <property type="entry name" value="MIP"/>
    <property type="match status" value="1"/>
</dbReference>
<keyword evidence="4 8" id="KW-0812">Transmembrane</keyword>
<dbReference type="InterPro" id="IPR000425">
    <property type="entry name" value="MIP"/>
</dbReference>
<dbReference type="Gene3D" id="1.20.1080.10">
    <property type="entry name" value="Glycerol uptake facilitator protein"/>
    <property type="match status" value="1"/>
</dbReference>
<evidence type="ECO:0000256" key="5">
    <source>
        <dbReference type="ARBA" id="ARBA00022989"/>
    </source>
</evidence>
<dbReference type="CDD" id="cd00333">
    <property type="entry name" value="MIP"/>
    <property type="match status" value="1"/>
</dbReference>
<feature type="transmembrane region" description="Helical" evidence="8">
    <location>
        <begin position="310"/>
        <end position="329"/>
    </location>
</feature>
<feature type="region of interest" description="Disordered" evidence="7">
    <location>
        <begin position="1"/>
        <end position="69"/>
    </location>
</feature>
<evidence type="ECO:0000256" key="3">
    <source>
        <dbReference type="ARBA" id="ARBA00022448"/>
    </source>
</evidence>
<keyword evidence="10" id="KW-1185">Reference proteome</keyword>
<reference evidence="9 10" key="1">
    <citation type="journal article" date="2024" name="J. Plant Pathol.">
        <title>Sequence and assembly of the genome of Seiridium unicorne, isolate CBS 538.82, causal agent of cypress canker disease.</title>
        <authorList>
            <person name="Scali E."/>
            <person name="Rocca G.D."/>
            <person name="Danti R."/>
            <person name="Garbelotto M."/>
            <person name="Barberini S."/>
            <person name="Baroncelli R."/>
            <person name="Emiliani G."/>
        </authorList>
    </citation>
    <scope>NUCLEOTIDE SEQUENCE [LARGE SCALE GENOMIC DNA]</scope>
    <source>
        <strain evidence="9 10">BM-138-508</strain>
    </source>
</reference>
<evidence type="ECO:0000313" key="9">
    <source>
        <dbReference type="EMBL" id="KAK9426721.1"/>
    </source>
</evidence>
<dbReference type="SUPFAM" id="SSF81338">
    <property type="entry name" value="Aquaporin-like"/>
    <property type="match status" value="1"/>
</dbReference>
<keyword evidence="5 8" id="KW-1133">Transmembrane helix</keyword>
<feature type="compositionally biased region" description="Polar residues" evidence="7">
    <location>
        <begin position="142"/>
        <end position="157"/>
    </location>
</feature>
<organism evidence="9 10">
    <name type="scientific">Seiridium unicorne</name>
    <dbReference type="NCBI Taxonomy" id="138068"/>
    <lineage>
        <taxon>Eukaryota</taxon>
        <taxon>Fungi</taxon>
        <taxon>Dikarya</taxon>
        <taxon>Ascomycota</taxon>
        <taxon>Pezizomycotina</taxon>
        <taxon>Sordariomycetes</taxon>
        <taxon>Xylariomycetidae</taxon>
        <taxon>Amphisphaeriales</taxon>
        <taxon>Sporocadaceae</taxon>
        <taxon>Seiridium</taxon>
    </lineage>
</organism>
<evidence type="ECO:0000256" key="8">
    <source>
        <dbReference type="SAM" id="Phobius"/>
    </source>
</evidence>
<evidence type="ECO:0000256" key="6">
    <source>
        <dbReference type="ARBA" id="ARBA00023136"/>
    </source>
</evidence>
<evidence type="ECO:0008006" key="11">
    <source>
        <dbReference type="Google" id="ProtNLM"/>
    </source>
</evidence>
<keyword evidence="6 8" id="KW-0472">Membrane</keyword>
<dbReference type="EMBL" id="JARVKF010000001">
    <property type="protein sequence ID" value="KAK9426721.1"/>
    <property type="molecule type" value="Genomic_DNA"/>
</dbReference>
<feature type="transmembrane region" description="Helical" evidence="8">
    <location>
        <begin position="270"/>
        <end position="289"/>
    </location>
</feature>
<comment type="similarity">
    <text evidence="2">Belongs to the MIP/aquaporin (TC 1.A.8) family.</text>
</comment>
<evidence type="ECO:0000256" key="1">
    <source>
        <dbReference type="ARBA" id="ARBA00004141"/>
    </source>
</evidence>
<feature type="compositionally biased region" description="Basic residues" evidence="7">
    <location>
        <begin position="105"/>
        <end position="114"/>
    </location>
</feature>
<proteinExistence type="inferred from homology"/>
<dbReference type="Pfam" id="PF00230">
    <property type="entry name" value="MIP"/>
    <property type="match status" value="1"/>
</dbReference>
<accession>A0ABR2VIW3</accession>
<protein>
    <recommendedName>
        <fullName evidence="11">Aquaglyceroporin</fullName>
    </recommendedName>
</protein>
<feature type="transmembrane region" description="Helical" evidence="8">
    <location>
        <begin position="394"/>
        <end position="417"/>
    </location>
</feature>
<evidence type="ECO:0000256" key="2">
    <source>
        <dbReference type="ARBA" id="ARBA00006175"/>
    </source>
</evidence>
<evidence type="ECO:0000256" key="4">
    <source>
        <dbReference type="ARBA" id="ARBA00022692"/>
    </source>
</evidence>
<keyword evidence="3" id="KW-0813">Transport</keyword>
<feature type="compositionally biased region" description="Polar residues" evidence="7">
    <location>
        <begin position="20"/>
        <end position="30"/>
    </location>
</feature>
<feature type="region of interest" description="Disordered" evidence="7">
    <location>
        <begin position="98"/>
        <end position="212"/>
    </location>
</feature>
<dbReference type="InterPro" id="IPR023271">
    <property type="entry name" value="Aquaporin-like"/>
</dbReference>
<evidence type="ECO:0000256" key="7">
    <source>
        <dbReference type="SAM" id="MobiDB-lite"/>
    </source>
</evidence>